<dbReference type="InterPro" id="IPR008615">
    <property type="entry name" value="FNIP"/>
</dbReference>
<sequence>MKEHLTTWLLDWQFSDVINNKIRYSVNVYLDNLCEFDFYQQNLQQDFSVHIRDPQTPFDKFDRKLQKINHEKLLVFLNSLPDRVTGLEFSVDHYLDDYFYYTLEKGILPRSITSLKINKFASSVDFKIPNQLKELHLYILGDIQIPSSITTLGVCNAHKLFPLPSHIKNFHLNSNYANIDNEFKTYDNLETLVFPNYYSHIIPDEHQLLGSFNNVFRVYDSSLEYLKCIPSMVKHVIWMSRKPIPENLIPDGVRAITLGPDYKHGMDDRHIPSSVESVELLGVKGCISNFNFPKNIKHLSFGPNCEQFYFYKENPPPITITHLEVWIYNTSDYYHWLYRPGTLPRNITHLKIHLCCLIPKGQQVIVPSSLQVLSIYPYKRSFVKVLHESQYFSEARDSNGEFIRNENTIYPDNYALYGCRNRDCKCVYSIKGPEVFKRLVPLEFRYPKKFSRNLIVFDQEDQDDPVRNILSKDTFFLIWRNHYLKNIINNYNSVSIFNYGPNVNFKKFNNLSLRINDIFLFNSDNIFSKLEGVEGVSLVDNLDARVKYSFNQTDYSNHAYYRDLELKLPKSVKRLKCRVISAIPTWITHLEIISIDVKYLNSKDFIPPSVFHLTLWDNKLKKEYYIPPTVCHLVINNTKIEIGSIPSTVKILEFKKYDRYKCNLVFLSKNQIPDTIEKLIIPKEMYQDLDFGYSLPFFISSRLDGVEIYNPVEPISKMTKTLIWLQDEPIPPNVVHDRVKRIIFGNEFNQTIFDNTIPSSIMELNFGLKFNQLLQFIKFPKSLLSLTFNEYYSHGFQFIPKSVRFLEIKYIFYSGFYTIPDFISHVKVSSFLFELMGFKHIKIGFSDIHQTIYYSEFNHSIQCNGSISEKKDKPNLTPKTQTTPDTTLFVKDFPNIFIKPHSLLGVITAIDFGNAFNQVLLPGSLPSCLEKLSLGDSFNQSLHQVLPETLMVLKIGESFSHPLCKDSLPNRLLKLTLRCGYYDGCLDFLPKSLIDLKIGKYSSKNNLDLKVLDSKIIPDTIISLKIHFSQPISEINLLPPSIEILKLGNNFTGSLPSTIKKLQFYINWKRFKE</sequence>
<evidence type="ECO:0000256" key="1">
    <source>
        <dbReference type="ARBA" id="ARBA00022737"/>
    </source>
</evidence>
<dbReference type="PANTHER" id="PTHR32134:SF180">
    <property type="entry name" value="FNIP REPEAT-CONTAINING PROTEIN"/>
    <property type="match status" value="1"/>
</dbReference>
<keyword evidence="1" id="KW-0677">Repeat</keyword>
<dbReference type="Pfam" id="PF05725">
    <property type="entry name" value="FNIP"/>
    <property type="match status" value="4"/>
</dbReference>
<evidence type="ECO:0000313" key="3">
    <source>
        <dbReference type="Proteomes" id="UP000695562"/>
    </source>
</evidence>
<keyword evidence="3" id="KW-1185">Reference proteome</keyword>
<dbReference type="Proteomes" id="UP000695562">
    <property type="component" value="Unassembled WGS sequence"/>
</dbReference>
<evidence type="ECO:0000313" key="2">
    <source>
        <dbReference type="EMBL" id="KAF2075639.1"/>
    </source>
</evidence>
<dbReference type="EMBL" id="AJWJ01000091">
    <property type="protein sequence ID" value="KAF2075639.1"/>
    <property type="molecule type" value="Genomic_DNA"/>
</dbReference>
<gene>
    <name evidence="2" type="ORF">CYY_003062</name>
</gene>
<organism evidence="2 3">
    <name type="scientific">Polysphondylium violaceum</name>
    <dbReference type="NCBI Taxonomy" id="133409"/>
    <lineage>
        <taxon>Eukaryota</taxon>
        <taxon>Amoebozoa</taxon>
        <taxon>Evosea</taxon>
        <taxon>Eumycetozoa</taxon>
        <taxon>Dictyostelia</taxon>
        <taxon>Dictyosteliales</taxon>
        <taxon>Dictyosteliaceae</taxon>
        <taxon>Polysphondylium</taxon>
    </lineage>
</organism>
<dbReference type="AlphaFoldDB" id="A0A8J4Q0K0"/>
<name>A0A8J4Q0K0_9MYCE</name>
<dbReference type="PANTHER" id="PTHR32134">
    <property type="entry name" value="FNIP REPEAT-CONTAINING PROTEIN"/>
    <property type="match status" value="1"/>
</dbReference>
<dbReference type="InterPro" id="IPR051251">
    <property type="entry name" value="STK_FNIP-Repeat"/>
</dbReference>
<accession>A0A8J4Q0K0</accession>
<evidence type="ECO:0008006" key="4">
    <source>
        <dbReference type="Google" id="ProtNLM"/>
    </source>
</evidence>
<protein>
    <recommendedName>
        <fullName evidence="4">FNIP repeat-containing protein</fullName>
    </recommendedName>
</protein>
<comment type="caution">
    <text evidence="2">The sequence shown here is derived from an EMBL/GenBank/DDBJ whole genome shotgun (WGS) entry which is preliminary data.</text>
</comment>
<proteinExistence type="predicted"/>
<reference evidence="2" key="1">
    <citation type="submission" date="2020-01" db="EMBL/GenBank/DDBJ databases">
        <title>Development of genomics and gene disruption for Polysphondylium violaceum indicates a role for the polyketide synthase stlB in stalk morphogenesis.</title>
        <authorList>
            <person name="Narita B."/>
            <person name="Kawabe Y."/>
            <person name="Kin K."/>
            <person name="Saito T."/>
            <person name="Gibbs R."/>
            <person name="Kuspa A."/>
            <person name="Muzny D."/>
            <person name="Queller D."/>
            <person name="Richards S."/>
            <person name="Strassman J."/>
            <person name="Sucgang R."/>
            <person name="Worley K."/>
            <person name="Schaap P."/>
        </authorList>
    </citation>
    <scope>NUCLEOTIDE SEQUENCE</scope>
    <source>
        <strain evidence="2">QSvi11</strain>
    </source>
</reference>